<proteinExistence type="predicted"/>
<dbReference type="RefSeq" id="WP_284294367.1">
    <property type="nucleotide sequence ID" value="NZ_BSUK01000001.1"/>
</dbReference>
<dbReference type="EMBL" id="BSUK01000001">
    <property type="protein sequence ID" value="GMA25923.1"/>
    <property type="molecule type" value="Genomic_DNA"/>
</dbReference>
<comment type="caution">
    <text evidence="2">The sequence shown here is derived from an EMBL/GenBank/DDBJ whole genome shotgun (WGS) entry which is preliminary data.</text>
</comment>
<dbReference type="PROSITE" id="PS00383">
    <property type="entry name" value="TYR_PHOSPHATASE_1"/>
    <property type="match status" value="1"/>
</dbReference>
<dbReference type="Pfam" id="PF13350">
    <property type="entry name" value="Y_phosphatase3"/>
    <property type="match status" value="1"/>
</dbReference>
<dbReference type="Gene3D" id="3.90.190.10">
    <property type="entry name" value="Protein tyrosine phosphatase superfamily"/>
    <property type="match status" value="1"/>
</dbReference>
<keyword evidence="3" id="KW-1185">Reference proteome</keyword>
<sequence>MEISGTWNVRDVGGRAVPQGSSTPLREGVLVRTASLSRLDDAGRSALSSLGVTTVVDLRGVDEVERDGADAVGPGIDVLHRAMDPSAAMSAGEAGAPGSPSADTQALVGRLLGADRPADLARSMMLAVYASFVTDGAVRAAVGRALTDLARTDGAAVVHCSAGKDRTGWLVALVQYLCGVDDDARLAEYLLSARAAEVMMARIPPIPGLGADVLEPFVSVEDDYLLSAWDLAAREHGSVDAYVEACGLASADRDALVARLV</sequence>
<gene>
    <name evidence="2" type="primary">ptbB</name>
    <name evidence="2" type="ORF">GCM10025864_36820</name>
</gene>
<dbReference type="InterPro" id="IPR029021">
    <property type="entry name" value="Prot-tyrosine_phosphatase-like"/>
</dbReference>
<dbReference type="SUPFAM" id="SSF52799">
    <property type="entry name" value="(Phosphotyrosine protein) phosphatases II"/>
    <property type="match status" value="1"/>
</dbReference>
<evidence type="ECO:0000313" key="2">
    <source>
        <dbReference type="EMBL" id="GMA25923.1"/>
    </source>
</evidence>
<reference evidence="3" key="1">
    <citation type="journal article" date="2019" name="Int. J. Syst. Evol. Microbiol.">
        <title>The Global Catalogue of Microorganisms (GCM) 10K type strain sequencing project: providing services to taxonomists for standard genome sequencing and annotation.</title>
        <authorList>
            <consortium name="The Broad Institute Genomics Platform"/>
            <consortium name="The Broad Institute Genome Sequencing Center for Infectious Disease"/>
            <person name="Wu L."/>
            <person name="Ma J."/>
        </authorList>
    </citation>
    <scope>NUCLEOTIDE SEQUENCE [LARGE SCALE GENOMIC DNA]</scope>
    <source>
        <strain evidence="3">NBRC 106348</strain>
    </source>
</reference>
<evidence type="ECO:0000313" key="3">
    <source>
        <dbReference type="Proteomes" id="UP001157091"/>
    </source>
</evidence>
<dbReference type="InterPro" id="IPR000387">
    <property type="entry name" value="Tyr_Pase_dom"/>
</dbReference>
<accession>A0ABQ6I6Z9</accession>
<dbReference type="Proteomes" id="UP001157091">
    <property type="component" value="Unassembled WGS sequence"/>
</dbReference>
<name>A0ABQ6I6Z9_9MICO</name>
<protein>
    <submittedName>
        <fullName evidence="2">Phosphotyrosine protein phosphatase</fullName>
    </submittedName>
</protein>
<feature type="domain" description="Tyrosine specific protein phosphatases" evidence="1">
    <location>
        <begin position="157"/>
        <end position="173"/>
    </location>
</feature>
<organism evidence="2 3">
    <name type="scientific">Luteimicrobium album</name>
    <dbReference type="NCBI Taxonomy" id="1054550"/>
    <lineage>
        <taxon>Bacteria</taxon>
        <taxon>Bacillati</taxon>
        <taxon>Actinomycetota</taxon>
        <taxon>Actinomycetes</taxon>
        <taxon>Micrococcales</taxon>
        <taxon>Luteimicrobium</taxon>
    </lineage>
</organism>
<dbReference type="InterPro" id="IPR016130">
    <property type="entry name" value="Tyr_Pase_AS"/>
</dbReference>
<dbReference type="PROSITE" id="PS50056">
    <property type="entry name" value="TYR_PHOSPHATASE_2"/>
    <property type="match status" value="1"/>
</dbReference>
<evidence type="ECO:0000259" key="1">
    <source>
        <dbReference type="PROSITE" id="PS50056"/>
    </source>
</evidence>
<dbReference type="InterPro" id="IPR026893">
    <property type="entry name" value="Tyr/Ser_Pase_IphP-type"/>
</dbReference>